<evidence type="ECO:0000259" key="2">
    <source>
        <dbReference type="PROSITE" id="PS51140"/>
    </source>
</evidence>
<dbReference type="Pfam" id="PF02845">
    <property type="entry name" value="CUE"/>
    <property type="match status" value="1"/>
</dbReference>
<accession>A0A9P4V301</accession>
<gene>
    <name evidence="3" type="ORF">EJ04DRAFT_493173</name>
</gene>
<dbReference type="Proteomes" id="UP000799444">
    <property type="component" value="Unassembled WGS sequence"/>
</dbReference>
<evidence type="ECO:0000313" key="3">
    <source>
        <dbReference type="EMBL" id="KAF2734683.1"/>
    </source>
</evidence>
<dbReference type="GO" id="GO:0043130">
    <property type="term" value="F:ubiquitin binding"/>
    <property type="evidence" value="ECO:0007669"/>
    <property type="project" value="InterPro"/>
</dbReference>
<sequence length="649" mass="70837">MALPSLAPFPDEAVRASIPPAEWALCLDSWASLSDLYLRLKDHEFSSTLANENSLGEYLVSYFKALALDDFLASNTSNLRKPSFLLLHRIFSGDEVPPPLLQWSALADICHAFPKSEQLRLLLQGLWKHKRSAVEESVQAAKATLIRLLDSRSPNQAEGDLTRLAPLLRLSPDAARLMLTGSDFLDTMNSAYDKLSPPFQRKTVTVAFVGLVSLLEDTKPQYSVLSDHLYSLRSSTERQQKPGSAKASFLSDLVTNTPLLTKISNEVSAPEGSRAKHIAASLGKFRQAGIARPKKLVRRKVDRGKAKARDGTPVEVHVHRMSLVSQIQDLFPDLGSGFVVKLLDAYNDNVEEVTAHLLERSLPPTLANADRHEQLPMAVASTQPRLTPRSTPPPSERRNVYDNDEFDKLTVDTSRLHIGRKNEKFTADNLLSDRSSAPNKSAILAALAAFDSDDDERDDTYDVEDVGGTVDSAVPSTDDLDAHEEDLFRVYSTSPGVFGRDAVTRRGKERAALRASTGMADEAIEGWAVMLQRDPRKLRRLEARYSTFSGQQAELASTAYRNSAADSGAEGGEGSGDGQRGGRGGWAGQGQSRGRGRGGGRGGGNAAGPSEDKSTQASRQRKEANKGSRANHNRRDQRARKMARGGMLG</sequence>
<comment type="caution">
    <text evidence="3">The sequence shown here is derived from an EMBL/GenBank/DDBJ whole genome shotgun (WGS) entry which is preliminary data.</text>
</comment>
<proteinExistence type="predicted"/>
<feature type="compositionally biased region" description="Basic and acidic residues" evidence="1">
    <location>
        <begin position="610"/>
        <end position="626"/>
    </location>
</feature>
<evidence type="ECO:0000313" key="4">
    <source>
        <dbReference type="Proteomes" id="UP000799444"/>
    </source>
</evidence>
<dbReference type="InterPro" id="IPR052586">
    <property type="entry name" value="ASCC2"/>
</dbReference>
<keyword evidence="4" id="KW-1185">Reference proteome</keyword>
<feature type="compositionally biased region" description="Basic residues" evidence="1">
    <location>
        <begin position="629"/>
        <end position="643"/>
    </location>
</feature>
<dbReference type="SUPFAM" id="SSF46934">
    <property type="entry name" value="UBA-like"/>
    <property type="match status" value="1"/>
</dbReference>
<name>A0A9P4V301_9PLEO</name>
<feature type="domain" description="CUE" evidence="2">
    <location>
        <begin position="319"/>
        <end position="362"/>
    </location>
</feature>
<dbReference type="PROSITE" id="PS51140">
    <property type="entry name" value="CUE"/>
    <property type="match status" value="1"/>
</dbReference>
<organism evidence="3 4">
    <name type="scientific">Polyplosphaeria fusca</name>
    <dbReference type="NCBI Taxonomy" id="682080"/>
    <lineage>
        <taxon>Eukaryota</taxon>
        <taxon>Fungi</taxon>
        <taxon>Dikarya</taxon>
        <taxon>Ascomycota</taxon>
        <taxon>Pezizomycotina</taxon>
        <taxon>Dothideomycetes</taxon>
        <taxon>Pleosporomycetidae</taxon>
        <taxon>Pleosporales</taxon>
        <taxon>Tetraplosphaeriaceae</taxon>
        <taxon>Polyplosphaeria</taxon>
    </lineage>
</organism>
<dbReference type="InterPro" id="IPR009060">
    <property type="entry name" value="UBA-like_sf"/>
</dbReference>
<protein>
    <recommendedName>
        <fullName evidence="2">CUE domain-containing protein</fullName>
    </recommendedName>
</protein>
<feature type="region of interest" description="Disordered" evidence="1">
    <location>
        <begin position="376"/>
        <end position="399"/>
    </location>
</feature>
<dbReference type="PANTHER" id="PTHR21494">
    <property type="entry name" value="ACTIVATING SIGNAL COINTEGRATOR 1 COMPLEX SUBUNIT 2 ASC-1 COMPLEX SUBUNIT P100"/>
    <property type="match status" value="1"/>
</dbReference>
<evidence type="ECO:0000256" key="1">
    <source>
        <dbReference type="SAM" id="MobiDB-lite"/>
    </source>
</evidence>
<dbReference type="InterPro" id="IPR003892">
    <property type="entry name" value="CUE"/>
</dbReference>
<dbReference type="EMBL" id="ML996145">
    <property type="protein sequence ID" value="KAF2734683.1"/>
    <property type="molecule type" value="Genomic_DNA"/>
</dbReference>
<dbReference type="AlphaFoldDB" id="A0A9P4V301"/>
<feature type="region of interest" description="Disordered" evidence="1">
    <location>
        <begin position="559"/>
        <end position="649"/>
    </location>
</feature>
<dbReference type="OrthoDB" id="5577209at2759"/>
<dbReference type="SMART" id="SM00546">
    <property type="entry name" value="CUE"/>
    <property type="match status" value="1"/>
</dbReference>
<dbReference type="PANTHER" id="PTHR21494:SF0">
    <property type="entry name" value="ACTIVATING SIGNAL COINTEGRATOR 1 COMPLEX SUBUNIT 2"/>
    <property type="match status" value="1"/>
</dbReference>
<dbReference type="Gene3D" id="1.10.8.10">
    <property type="entry name" value="DNA helicase RuvA subunit, C-terminal domain"/>
    <property type="match status" value="1"/>
</dbReference>
<feature type="compositionally biased region" description="Gly residues" evidence="1">
    <location>
        <begin position="569"/>
        <end position="606"/>
    </location>
</feature>
<reference evidence="3" key="1">
    <citation type="journal article" date="2020" name="Stud. Mycol.">
        <title>101 Dothideomycetes genomes: a test case for predicting lifestyles and emergence of pathogens.</title>
        <authorList>
            <person name="Haridas S."/>
            <person name="Albert R."/>
            <person name="Binder M."/>
            <person name="Bloem J."/>
            <person name="Labutti K."/>
            <person name="Salamov A."/>
            <person name="Andreopoulos B."/>
            <person name="Baker S."/>
            <person name="Barry K."/>
            <person name="Bills G."/>
            <person name="Bluhm B."/>
            <person name="Cannon C."/>
            <person name="Castanera R."/>
            <person name="Culley D."/>
            <person name="Daum C."/>
            <person name="Ezra D."/>
            <person name="Gonzalez J."/>
            <person name="Henrissat B."/>
            <person name="Kuo A."/>
            <person name="Liang C."/>
            <person name="Lipzen A."/>
            <person name="Lutzoni F."/>
            <person name="Magnuson J."/>
            <person name="Mondo S."/>
            <person name="Nolan M."/>
            <person name="Ohm R."/>
            <person name="Pangilinan J."/>
            <person name="Park H.-J."/>
            <person name="Ramirez L."/>
            <person name="Alfaro M."/>
            <person name="Sun H."/>
            <person name="Tritt A."/>
            <person name="Yoshinaga Y."/>
            <person name="Zwiers L.-H."/>
            <person name="Turgeon B."/>
            <person name="Goodwin S."/>
            <person name="Spatafora J."/>
            <person name="Crous P."/>
            <person name="Grigoriev I."/>
        </authorList>
    </citation>
    <scope>NUCLEOTIDE SEQUENCE</scope>
    <source>
        <strain evidence="3">CBS 125425</strain>
    </source>
</reference>
<dbReference type="InterPro" id="IPR041800">
    <property type="entry name" value="ASCC2_CUE"/>
</dbReference>
<dbReference type="CDD" id="cd14364">
    <property type="entry name" value="CUE_ASCC2"/>
    <property type="match status" value="1"/>
</dbReference>